<dbReference type="Proteomes" id="UP000299102">
    <property type="component" value="Unassembled WGS sequence"/>
</dbReference>
<dbReference type="EMBL" id="BGZK01000750">
    <property type="protein sequence ID" value="GBP59011.1"/>
    <property type="molecule type" value="Genomic_DNA"/>
</dbReference>
<reference evidence="6 7" key="1">
    <citation type="journal article" date="2019" name="Commun. Biol.">
        <title>The bagworm genome reveals a unique fibroin gene that provides high tensile strength.</title>
        <authorList>
            <person name="Kono N."/>
            <person name="Nakamura H."/>
            <person name="Ohtoshi R."/>
            <person name="Tomita M."/>
            <person name="Numata K."/>
            <person name="Arakawa K."/>
        </authorList>
    </citation>
    <scope>NUCLEOTIDE SEQUENCE [LARGE SCALE GENOMIC DNA]</scope>
</reference>
<organism evidence="6 7">
    <name type="scientific">Eumeta variegata</name>
    <name type="common">Bagworm moth</name>
    <name type="synonym">Eumeta japonica</name>
    <dbReference type="NCBI Taxonomy" id="151549"/>
    <lineage>
        <taxon>Eukaryota</taxon>
        <taxon>Metazoa</taxon>
        <taxon>Ecdysozoa</taxon>
        <taxon>Arthropoda</taxon>
        <taxon>Hexapoda</taxon>
        <taxon>Insecta</taxon>
        <taxon>Pterygota</taxon>
        <taxon>Neoptera</taxon>
        <taxon>Endopterygota</taxon>
        <taxon>Lepidoptera</taxon>
        <taxon>Glossata</taxon>
        <taxon>Ditrysia</taxon>
        <taxon>Tineoidea</taxon>
        <taxon>Psychidae</taxon>
        <taxon>Oiketicinae</taxon>
        <taxon>Eumeta</taxon>
    </lineage>
</organism>
<dbReference type="InterPro" id="IPR007274">
    <property type="entry name" value="Cop_transporter"/>
</dbReference>
<evidence type="ECO:0000256" key="1">
    <source>
        <dbReference type="ARBA" id="ARBA00022692"/>
    </source>
</evidence>
<dbReference type="GO" id="GO:0005375">
    <property type="term" value="F:copper ion transmembrane transporter activity"/>
    <property type="evidence" value="ECO:0007669"/>
    <property type="project" value="UniProtKB-UniRule"/>
</dbReference>
<evidence type="ECO:0000313" key="7">
    <source>
        <dbReference type="Proteomes" id="UP000299102"/>
    </source>
</evidence>
<evidence type="ECO:0000256" key="4">
    <source>
        <dbReference type="RuleBase" id="RU367022"/>
    </source>
</evidence>
<keyword evidence="3 4" id="KW-0472">Membrane</keyword>
<feature type="compositionally biased region" description="Basic residues" evidence="5">
    <location>
        <begin position="21"/>
        <end position="32"/>
    </location>
</feature>
<comment type="similarity">
    <text evidence="4">Belongs to the copper transporter (Ctr) (TC 1.A.56) family. SLC31A subfamily.</text>
</comment>
<keyword evidence="7" id="KW-1185">Reference proteome</keyword>
<proteinExistence type="inferred from homology"/>
<keyword evidence="2 4" id="KW-1133">Transmembrane helix</keyword>
<dbReference type="AlphaFoldDB" id="A0A4C1X5H6"/>
<gene>
    <name evidence="6" type="primary">SLC31A1</name>
    <name evidence="6" type="ORF">EVAR_15012_1</name>
</gene>
<name>A0A4C1X5H6_EUMVA</name>
<evidence type="ECO:0000256" key="3">
    <source>
        <dbReference type="ARBA" id="ARBA00023136"/>
    </source>
</evidence>
<dbReference type="OrthoDB" id="161814at2759"/>
<dbReference type="PANTHER" id="PTHR12483">
    <property type="entry name" value="SOLUTE CARRIER FAMILY 31 COPPER TRANSPORTERS"/>
    <property type="match status" value="1"/>
</dbReference>
<protein>
    <recommendedName>
        <fullName evidence="4">Copper transport protein</fullName>
    </recommendedName>
</protein>
<dbReference type="STRING" id="151549.A0A4C1X5H6"/>
<evidence type="ECO:0000313" key="6">
    <source>
        <dbReference type="EMBL" id="GBP59011.1"/>
    </source>
</evidence>
<feature type="region of interest" description="Disordered" evidence="5">
    <location>
        <begin position="1"/>
        <end position="32"/>
    </location>
</feature>
<keyword evidence="4" id="KW-0813">Transport</keyword>
<keyword evidence="4" id="KW-0406">Ion transport</keyword>
<accession>A0A4C1X5H6</accession>
<comment type="caution">
    <text evidence="6">The sequence shown here is derived from an EMBL/GenBank/DDBJ whole genome shotgun (WGS) entry which is preliminary data.</text>
</comment>
<sequence length="195" mass="22030">MFEPTRHDHKEENRNMQGLRPRPRRPAPGARRRRALLTSEWGDVSLQFHAGVCQEILFPGWNTRNAWQVACSALVFLVAGVLYEGLKYYREALHRAAAPAPARSTDSHLNIAKNECGPSAPCAQTAVIRYSMWSQEHVIQTLLHILQATASYLLMLVFMTYNVWLCAGLVLGLGLGYFLFGWKKHTVVDVAEHCQ</sequence>
<evidence type="ECO:0000256" key="2">
    <source>
        <dbReference type="ARBA" id="ARBA00022989"/>
    </source>
</evidence>
<dbReference type="GO" id="GO:0016020">
    <property type="term" value="C:membrane"/>
    <property type="evidence" value="ECO:0007669"/>
    <property type="project" value="UniProtKB-SubCell"/>
</dbReference>
<feature type="transmembrane region" description="Helical" evidence="4">
    <location>
        <begin position="161"/>
        <end position="180"/>
    </location>
</feature>
<keyword evidence="1 4" id="KW-0812">Transmembrane</keyword>
<keyword evidence="4" id="KW-0186">Copper</keyword>
<dbReference type="PANTHER" id="PTHR12483:SF115">
    <property type="entry name" value="COPPER TRANSPORT PROTEIN"/>
    <property type="match status" value="1"/>
</dbReference>
<dbReference type="Pfam" id="PF04145">
    <property type="entry name" value="Ctr"/>
    <property type="match status" value="1"/>
</dbReference>
<evidence type="ECO:0000256" key="5">
    <source>
        <dbReference type="SAM" id="MobiDB-lite"/>
    </source>
</evidence>
<keyword evidence="4" id="KW-0187">Copper transport</keyword>
<feature type="compositionally biased region" description="Basic and acidic residues" evidence="5">
    <location>
        <begin position="1"/>
        <end position="14"/>
    </location>
</feature>
<comment type="subcellular location">
    <subcellularLocation>
        <location evidence="4">Membrane</location>
        <topology evidence="4">Multi-pass membrane protein</topology>
    </subcellularLocation>
</comment>